<dbReference type="AlphaFoldDB" id="A0A1W6MXC3"/>
<gene>
    <name evidence="1" type="ORF">B1812_14960</name>
</gene>
<dbReference type="KEGG" id="mbry:B1812_14960"/>
<sequence length="102" mass="11342">MPKEFVELCIWFQPGVTRGHETAEQVIDDALSNANLSVPKLNVVSAYLSELLSGKYNDEELHRIWRTAGAGVSITSGQEGDSARFLRKIRSAIDALDRRSTH</sequence>
<keyword evidence="2" id="KW-1185">Reference proteome</keyword>
<protein>
    <recommendedName>
        <fullName evidence="3">CdiI immunity protein domain-containing protein</fullName>
    </recommendedName>
</protein>
<dbReference type="Proteomes" id="UP000193978">
    <property type="component" value="Chromosome"/>
</dbReference>
<evidence type="ECO:0000313" key="1">
    <source>
        <dbReference type="EMBL" id="ARN82169.1"/>
    </source>
</evidence>
<organism evidence="1 2">
    <name type="scientific">Methylocystis bryophila</name>
    <dbReference type="NCBI Taxonomy" id="655015"/>
    <lineage>
        <taxon>Bacteria</taxon>
        <taxon>Pseudomonadati</taxon>
        <taxon>Pseudomonadota</taxon>
        <taxon>Alphaproteobacteria</taxon>
        <taxon>Hyphomicrobiales</taxon>
        <taxon>Methylocystaceae</taxon>
        <taxon>Methylocystis</taxon>
    </lineage>
</organism>
<name>A0A1W6MXC3_9HYPH</name>
<accession>A0A1W6MXC3</accession>
<dbReference type="EMBL" id="CP019948">
    <property type="protein sequence ID" value="ARN82169.1"/>
    <property type="molecule type" value="Genomic_DNA"/>
</dbReference>
<evidence type="ECO:0008006" key="3">
    <source>
        <dbReference type="Google" id="ProtNLM"/>
    </source>
</evidence>
<dbReference type="STRING" id="655015.B1812_14960"/>
<proteinExistence type="predicted"/>
<reference evidence="1 2" key="1">
    <citation type="submission" date="2017-02" db="EMBL/GenBank/DDBJ databases">
        <authorList>
            <person name="Peterson S.W."/>
        </authorList>
    </citation>
    <scope>NUCLEOTIDE SEQUENCE [LARGE SCALE GENOMIC DNA]</scope>
    <source>
        <strain evidence="1 2">S285</strain>
    </source>
</reference>
<evidence type="ECO:0000313" key="2">
    <source>
        <dbReference type="Proteomes" id="UP000193978"/>
    </source>
</evidence>